<dbReference type="SUPFAM" id="SSF53474">
    <property type="entry name" value="alpha/beta-Hydrolases"/>
    <property type="match status" value="1"/>
</dbReference>
<feature type="domain" description="BD-FAE-like" evidence="2">
    <location>
        <begin position="74"/>
        <end position="185"/>
    </location>
</feature>
<comment type="caution">
    <text evidence="3">The sequence shown here is derived from an EMBL/GenBank/DDBJ whole genome shotgun (WGS) entry which is preliminary data.</text>
</comment>
<dbReference type="Gene3D" id="3.40.50.1820">
    <property type="entry name" value="alpha/beta hydrolase"/>
    <property type="match status" value="1"/>
</dbReference>
<dbReference type="InterPro" id="IPR049492">
    <property type="entry name" value="BD-FAE-like_dom"/>
</dbReference>
<dbReference type="PATRIC" id="fig|742159.3.peg.1335"/>
<dbReference type="AlphaFoldDB" id="D4XJH9"/>
<dbReference type="Pfam" id="PF20434">
    <property type="entry name" value="BD-FAE"/>
    <property type="match status" value="1"/>
</dbReference>
<keyword evidence="1" id="KW-0378">Hydrolase</keyword>
<dbReference type="GO" id="GO:0016787">
    <property type="term" value="F:hydrolase activity"/>
    <property type="evidence" value="ECO:0007669"/>
    <property type="project" value="UniProtKB-KW"/>
</dbReference>
<protein>
    <recommendedName>
        <fullName evidence="2">BD-FAE-like domain-containing protein</fullName>
    </recommendedName>
</protein>
<reference evidence="4" key="1">
    <citation type="submission" date="2010-03" db="EMBL/GenBank/DDBJ databases">
        <title>Complete sequence of Mobiluncus curtisii ATCC 43063.</title>
        <authorList>
            <person name="Muzny D."/>
            <person name="Qin X."/>
            <person name="Deng J."/>
            <person name="Jiang H."/>
            <person name="Liu Y."/>
            <person name="Qu J."/>
            <person name="Song X.-Z."/>
            <person name="Zhang L."/>
            <person name="Thornton R."/>
            <person name="Coyle M."/>
            <person name="Francisco L."/>
            <person name="Jackson L."/>
            <person name="Javaid M."/>
            <person name="Korchina V."/>
            <person name="Kovar C."/>
            <person name="Mata R."/>
            <person name="Mathew T."/>
            <person name="Ngo R."/>
            <person name="Nguyen L."/>
            <person name="Nguyen N."/>
            <person name="Okwuonu G."/>
            <person name="Ongeri F."/>
            <person name="Pham C."/>
            <person name="Simmons D."/>
            <person name="Wilczek-Boney K."/>
            <person name="Hale W."/>
            <person name="Jakkamsetti A."/>
            <person name="Pham P."/>
            <person name="Ruth R."/>
            <person name="San Lucas F."/>
            <person name="Warren J."/>
            <person name="Zhang J."/>
            <person name="Zhao Z."/>
            <person name="Zhou C."/>
            <person name="Zhu D."/>
            <person name="Lee S."/>
            <person name="Bess C."/>
            <person name="Blankenburg K."/>
            <person name="Forbes L."/>
            <person name="Fu Q."/>
            <person name="Gubbala S."/>
            <person name="Hirani K."/>
            <person name="Jayaseelan J.C."/>
            <person name="Lara F."/>
            <person name="Munidasa M."/>
            <person name="Palculict T."/>
            <person name="Patil S."/>
            <person name="Pu L.-L."/>
            <person name="Saada N."/>
            <person name="Tang L."/>
            <person name="Weissenberger G."/>
            <person name="Zhu Y."/>
            <person name="Hemphill L."/>
            <person name="Shang Y."/>
            <person name="Youmans B."/>
            <person name="Ayvaz T."/>
            <person name="Ross M."/>
            <person name="Santibanez J."/>
            <person name="Aqrawi P."/>
            <person name="Gross S."/>
            <person name="Joshi V."/>
            <person name="Fowler G."/>
            <person name="Nazareth L."/>
            <person name="Reid J."/>
            <person name="Worley K."/>
            <person name="Petrosino J."/>
            <person name="Highlander S."/>
            <person name="Gibbs R."/>
            <person name="Gibbs R."/>
        </authorList>
    </citation>
    <scope>NUCLEOTIDE SEQUENCE [LARGE SCALE GENOMIC DNA]</scope>
    <source>
        <strain evidence="4">ATCC 43553</strain>
    </source>
</reference>
<evidence type="ECO:0000313" key="4">
    <source>
        <dbReference type="Proteomes" id="UP000004510"/>
    </source>
</evidence>
<dbReference type="Proteomes" id="UP000004510">
    <property type="component" value="Unassembled WGS sequence"/>
</dbReference>
<accession>D4XJH9</accession>
<evidence type="ECO:0000259" key="2">
    <source>
        <dbReference type="Pfam" id="PF20434"/>
    </source>
</evidence>
<evidence type="ECO:0000313" key="3">
    <source>
        <dbReference type="EMBL" id="EFF73007.1"/>
    </source>
</evidence>
<dbReference type="PANTHER" id="PTHR48081">
    <property type="entry name" value="AB HYDROLASE SUPERFAMILY PROTEIN C4A8.06C"/>
    <property type="match status" value="1"/>
</dbReference>
<dbReference type="PANTHER" id="PTHR48081:SF33">
    <property type="entry name" value="KYNURENINE FORMAMIDASE"/>
    <property type="match status" value="1"/>
</dbReference>
<name>D4XJH9_9BURK</name>
<dbReference type="HOGENOM" id="CLU_012494_4_1_4"/>
<dbReference type="eggNOG" id="COG0657">
    <property type="taxonomic scope" value="Bacteria"/>
</dbReference>
<dbReference type="EMBL" id="ADMS01000128">
    <property type="protein sequence ID" value="EFF73007.1"/>
    <property type="molecule type" value="Genomic_DNA"/>
</dbReference>
<organism evidence="3 4">
    <name type="scientific">Achromobacter piechaudii ATCC 43553</name>
    <dbReference type="NCBI Taxonomy" id="742159"/>
    <lineage>
        <taxon>Bacteria</taxon>
        <taxon>Pseudomonadati</taxon>
        <taxon>Pseudomonadota</taxon>
        <taxon>Betaproteobacteria</taxon>
        <taxon>Burkholderiales</taxon>
        <taxon>Alcaligenaceae</taxon>
        <taxon>Achromobacter</taxon>
    </lineage>
</organism>
<dbReference type="InterPro" id="IPR050300">
    <property type="entry name" value="GDXG_lipolytic_enzyme"/>
</dbReference>
<evidence type="ECO:0000256" key="1">
    <source>
        <dbReference type="ARBA" id="ARBA00022801"/>
    </source>
</evidence>
<dbReference type="InterPro" id="IPR029058">
    <property type="entry name" value="AB_hydrolase_fold"/>
</dbReference>
<gene>
    <name evidence="3" type="ORF">HMPREF0004_5626</name>
</gene>
<proteinExistence type="predicted"/>
<sequence>MRGTASGCATLIGVPPTLLSLSMRASRLLLVLLVATTVAAPLPVPGWAAALGGVPGAAVLSDQEYGPDPAQLADVYLPAAAPPQGGPAPILLVVHGGSWKGGDKATSDVVQDKLAYWLPQGYVVISVNTRVLPQARPAEQAEDLGLAVAWIHQQAARWRADPDKLVVMGHSSGGHLVTLLAADAAMRQRTGAPLWRASIILDGAGFDLLDVMPRQHAPFYDEAFGANPAEWGQASPAAQLSGTQPPALFVCSTLRPDPCRRAQRYADMLKARGGQAELFGLARNHAQVNSDVGADNDATRAIDAFIKARIAR</sequence>